<evidence type="ECO:0000313" key="3">
    <source>
        <dbReference type="Proteomes" id="UP000272908"/>
    </source>
</evidence>
<evidence type="ECO:0000313" key="2">
    <source>
        <dbReference type="EMBL" id="SUZ32786.1"/>
    </source>
</evidence>
<accession>A0A3B0MYB9</accession>
<keyword evidence="1" id="KW-1133">Transmembrane helix</keyword>
<reference evidence="3" key="1">
    <citation type="submission" date="2018-08" db="EMBL/GenBank/DDBJ databases">
        <authorList>
            <person name="Rodrigo-Torres L."/>
            <person name="Arahal R. D."/>
            <person name="Lucena T."/>
        </authorList>
    </citation>
    <scope>NUCLEOTIDE SEQUENCE [LARGE SCALE GENOMIC DNA]</scope>
    <source>
        <strain evidence="3">CECT 7235</strain>
    </source>
</reference>
<evidence type="ECO:0008006" key="4">
    <source>
        <dbReference type="Google" id="ProtNLM"/>
    </source>
</evidence>
<gene>
    <name evidence="2" type="ORF">ROE7235_02548</name>
</gene>
<sequence length="152" mass="16804">MTETRKKTSRWKTWALVGSVTLNLVLVGMLGGVVLRGGPDGSLMRATIGALPDDARRDMRREGREAFRGTRGRGDLRAARADMLAALRAETFDEAAFRAGLDAAQGRLLQIGDRLEGQLVMRLSTLDRAARAEVADRLEQRTERIARDRGRD</sequence>
<name>A0A3B0MYB9_9RHOB</name>
<organism evidence="2 3">
    <name type="scientific">Roseinatronobacter ekhonensis</name>
    <dbReference type="NCBI Taxonomy" id="254356"/>
    <lineage>
        <taxon>Bacteria</taxon>
        <taxon>Pseudomonadati</taxon>
        <taxon>Pseudomonadota</taxon>
        <taxon>Alphaproteobacteria</taxon>
        <taxon>Rhodobacterales</taxon>
        <taxon>Paracoccaceae</taxon>
        <taxon>Roseinatronobacter</taxon>
    </lineage>
</organism>
<dbReference type="InterPro" id="IPR025961">
    <property type="entry name" value="Metal_resist"/>
</dbReference>
<proteinExistence type="predicted"/>
<evidence type="ECO:0000256" key="1">
    <source>
        <dbReference type="SAM" id="Phobius"/>
    </source>
</evidence>
<protein>
    <recommendedName>
        <fullName evidence="4">Periplasmic heavy metal sensor</fullName>
    </recommendedName>
</protein>
<dbReference type="EMBL" id="UIHC01000028">
    <property type="protein sequence ID" value="SUZ32786.1"/>
    <property type="molecule type" value="Genomic_DNA"/>
</dbReference>
<keyword evidence="3" id="KW-1185">Reference proteome</keyword>
<dbReference type="Pfam" id="PF13801">
    <property type="entry name" value="Metal_resist"/>
    <property type="match status" value="1"/>
</dbReference>
<dbReference type="Proteomes" id="UP000272908">
    <property type="component" value="Unassembled WGS sequence"/>
</dbReference>
<dbReference type="RefSeq" id="WP_183073502.1">
    <property type="nucleotide sequence ID" value="NZ_UIHC01000028.1"/>
</dbReference>
<keyword evidence="1" id="KW-0812">Transmembrane</keyword>
<dbReference type="AlphaFoldDB" id="A0A3B0MYB9"/>
<keyword evidence="1" id="KW-0472">Membrane</keyword>
<feature type="transmembrane region" description="Helical" evidence="1">
    <location>
        <begin position="14"/>
        <end position="35"/>
    </location>
</feature>